<accession>A0A6N7QWX1</accession>
<gene>
    <name evidence="1" type="ORF">GH885_09655</name>
</gene>
<protein>
    <submittedName>
        <fullName evidence="1">Uncharacterized protein</fullName>
    </submittedName>
</protein>
<name>A0A6N7QWX1_9BACI</name>
<evidence type="ECO:0000313" key="2">
    <source>
        <dbReference type="Proteomes" id="UP000435187"/>
    </source>
</evidence>
<reference evidence="1 2" key="1">
    <citation type="submission" date="2019-10" db="EMBL/GenBank/DDBJ databases">
        <title>Gracilibacillus salitolerans sp. nov., a moderate halophile isolated from a saline soil in northwest China.</title>
        <authorList>
            <person name="Gan L."/>
        </authorList>
    </citation>
    <scope>NUCLEOTIDE SEQUENCE [LARGE SCALE GENOMIC DNA]</scope>
    <source>
        <strain evidence="1 2">TP2-8</strain>
    </source>
</reference>
<dbReference type="AlphaFoldDB" id="A0A6N7QWX1"/>
<dbReference type="Proteomes" id="UP000435187">
    <property type="component" value="Unassembled WGS sequence"/>
</dbReference>
<sequence length="436" mass="51378">MDIKYILNSLSNERPLFHSEADFQHALAWKIQQCYPQSEIRLETKLYGRSTRIYLDLLIIHQGKKYAIELKYKTRSLDIEIRSEKFHLNHQGAQDIGRYDVVKDVERLEKMVEEKLVDEGFLIFLTNDHSYYIEPHSEIQTIDKEFRLHEGQKLMGTLNWSDNAGEGTKRGREQKIKLNGKYNVKWNDFSEVSNNHTGQFRFLLLSIKSQQSEKNFIPKTFIEQRKDSEENVDKRQLNTPKWFRSFVEKKQLPQSQRDLTEKLKHHLESTGYSVKTNYPIRNEKIDIVAKRNSEVLLIELRFKTSLVQTVYQNKHIHLKKQGAHDVARYDFIKDMQKLEKVTSGLSEHKGYAILITNDQVYWNPGKKMNPVDKAFHIHNGAEITGVLSWGEEASKGTRKNREADLFLKKSYRPSWRPYLSLDVEKNGEFQVLLVEF</sequence>
<keyword evidence="2" id="KW-1185">Reference proteome</keyword>
<organism evidence="1 2">
    <name type="scientific">Gracilibacillus thailandensis</name>
    <dbReference type="NCBI Taxonomy" id="563735"/>
    <lineage>
        <taxon>Bacteria</taxon>
        <taxon>Bacillati</taxon>
        <taxon>Bacillota</taxon>
        <taxon>Bacilli</taxon>
        <taxon>Bacillales</taxon>
        <taxon>Bacillaceae</taxon>
        <taxon>Gracilibacillus</taxon>
    </lineage>
</organism>
<dbReference type="EMBL" id="WJEE01000018">
    <property type="protein sequence ID" value="MRI66613.1"/>
    <property type="molecule type" value="Genomic_DNA"/>
</dbReference>
<proteinExistence type="predicted"/>
<evidence type="ECO:0000313" key="1">
    <source>
        <dbReference type="EMBL" id="MRI66613.1"/>
    </source>
</evidence>
<dbReference type="RefSeq" id="WP_153835297.1">
    <property type="nucleotide sequence ID" value="NZ_JBHUMW010000076.1"/>
</dbReference>
<comment type="caution">
    <text evidence="1">The sequence shown here is derived from an EMBL/GenBank/DDBJ whole genome shotgun (WGS) entry which is preliminary data.</text>
</comment>